<keyword evidence="4" id="KW-0418">Kinase</keyword>
<dbReference type="PANTHER" id="PTHR46566">
    <property type="entry name" value="1-PHOSPHOFRUCTOKINASE-RELATED"/>
    <property type="match status" value="1"/>
</dbReference>
<keyword evidence="9" id="KW-1185">Reference proteome</keyword>
<evidence type="ECO:0000256" key="5">
    <source>
        <dbReference type="ARBA" id="ARBA00022840"/>
    </source>
</evidence>
<reference evidence="8" key="1">
    <citation type="submission" date="2020-08" db="EMBL/GenBank/DDBJ databases">
        <title>Genome public.</title>
        <authorList>
            <person name="Liu C."/>
            <person name="Sun Q."/>
        </authorList>
    </citation>
    <scope>NUCLEOTIDE SEQUENCE</scope>
    <source>
        <strain evidence="8">NSJ-63</strain>
    </source>
</reference>
<keyword evidence="5 6" id="KW-0067">ATP-binding</keyword>
<dbReference type="CDD" id="cd01164">
    <property type="entry name" value="FruK_PfkB_like"/>
    <property type="match status" value="1"/>
</dbReference>
<dbReference type="PIRSF" id="PIRSF000535">
    <property type="entry name" value="1PFK/6PFK/LacC"/>
    <property type="match status" value="1"/>
</dbReference>
<evidence type="ECO:0000256" key="6">
    <source>
        <dbReference type="PIRNR" id="PIRNR000535"/>
    </source>
</evidence>
<dbReference type="SUPFAM" id="SSF53613">
    <property type="entry name" value="Ribokinase-like"/>
    <property type="match status" value="1"/>
</dbReference>
<dbReference type="InterPro" id="IPR029056">
    <property type="entry name" value="Ribokinase-like"/>
</dbReference>
<evidence type="ECO:0000313" key="8">
    <source>
        <dbReference type="EMBL" id="MBC8538403.1"/>
    </source>
</evidence>
<protein>
    <recommendedName>
        <fullName evidence="6">Tagatose-6-phosphate kinase</fullName>
        <ecNumber evidence="6">2.7.1.144</ecNumber>
    </recommendedName>
</protein>
<dbReference type="EC" id="2.7.1.144" evidence="6"/>
<comment type="catalytic activity">
    <reaction evidence="6">
        <text>D-tagatofuranose 6-phosphate + ATP = D-tagatofuranose 1,6-bisphosphate + ADP + H(+)</text>
        <dbReference type="Rhea" id="RHEA:12420"/>
        <dbReference type="ChEBI" id="CHEBI:15378"/>
        <dbReference type="ChEBI" id="CHEBI:30616"/>
        <dbReference type="ChEBI" id="CHEBI:58694"/>
        <dbReference type="ChEBI" id="CHEBI:58695"/>
        <dbReference type="ChEBI" id="CHEBI:456216"/>
        <dbReference type="EC" id="2.7.1.144"/>
    </reaction>
</comment>
<dbReference type="NCBIfam" id="TIGR03168">
    <property type="entry name" value="1-PFK"/>
    <property type="match status" value="1"/>
</dbReference>
<comment type="similarity">
    <text evidence="1">Belongs to the carbohydrate kinase pfkB family.</text>
</comment>
<dbReference type="PANTHER" id="PTHR46566:SF2">
    <property type="entry name" value="ATP-DEPENDENT 6-PHOSPHOFRUCTOKINASE ISOZYME 2"/>
    <property type="match status" value="1"/>
</dbReference>
<keyword evidence="6" id="KW-0423">Lactose metabolism</keyword>
<comment type="pathway">
    <text evidence="6">Carbohydrate metabolism; D-tagatose 6-phosphate degradation; D-glyceraldehyde 3-phosphate and glycerone phosphate from D-tagatose 6-phosphate: step 1/2.</text>
</comment>
<dbReference type="InterPro" id="IPR017583">
    <property type="entry name" value="Tagatose/fructose_Pkinase"/>
</dbReference>
<evidence type="ECO:0000313" key="9">
    <source>
        <dbReference type="Proteomes" id="UP000617951"/>
    </source>
</evidence>
<dbReference type="Proteomes" id="UP000617951">
    <property type="component" value="Unassembled WGS sequence"/>
</dbReference>
<dbReference type="Pfam" id="PF00294">
    <property type="entry name" value="PfkB"/>
    <property type="match status" value="1"/>
</dbReference>
<dbReference type="AlphaFoldDB" id="A0A926DGP1"/>
<dbReference type="GO" id="GO:0009024">
    <property type="term" value="F:tagatose-6-phosphate kinase activity"/>
    <property type="evidence" value="ECO:0007669"/>
    <property type="project" value="UniProtKB-EC"/>
</dbReference>
<keyword evidence="2 6" id="KW-0808">Transferase</keyword>
<dbReference type="GO" id="GO:0005524">
    <property type="term" value="F:ATP binding"/>
    <property type="evidence" value="ECO:0007669"/>
    <property type="project" value="UniProtKB-KW"/>
</dbReference>
<proteinExistence type="inferred from homology"/>
<dbReference type="InterPro" id="IPR011611">
    <property type="entry name" value="PfkB_dom"/>
</dbReference>
<dbReference type="Gene3D" id="3.40.1190.20">
    <property type="match status" value="1"/>
</dbReference>
<sequence length="312" mass="33979">MIRALCLNPIIDRTYYIDDYQVGKKFMEIPSVCSAGGKGVNSARVMAQMGEPCVLYAFVGGATGQMIVQDMESYGVEGVYFETRGETRTAIDIIDARNGRETEIVEPGEEITKEEEQAFFDRLEEDLRPGDIVICSGIRMPGMELSVFGELARLAERKGALCALDVDSKYFASSFPAKYFYAKPNLTELKRAFGIQGELTDKDMPALAKKVAELGVETFMISQGGQGSLLFTGEGIFKARIPKVNAVNTIGSGDSTVAGFCIGRARGLSVLECARLAMACGISNAMHSQVGFVEKDQVEELMERVTIEAFEG</sequence>
<evidence type="ECO:0000256" key="4">
    <source>
        <dbReference type="ARBA" id="ARBA00022777"/>
    </source>
</evidence>
<name>A0A926DGP1_9FIRM</name>
<organism evidence="8 9">
    <name type="scientific">Guopingia tenuis</name>
    <dbReference type="NCBI Taxonomy" id="2763656"/>
    <lineage>
        <taxon>Bacteria</taxon>
        <taxon>Bacillati</taxon>
        <taxon>Bacillota</taxon>
        <taxon>Clostridia</taxon>
        <taxon>Christensenellales</taxon>
        <taxon>Christensenellaceae</taxon>
        <taxon>Guopingia</taxon>
    </lineage>
</organism>
<evidence type="ECO:0000259" key="7">
    <source>
        <dbReference type="Pfam" id="PF00294"/>
    </source>
</evidence>
<comment type="caution">
    <text evidence="8">The sequence shown here is derived from an EMBL/GenBank/DDBJ whole genome shotgun (WGS) entry which is preliminary data.</text>
</comment>
<evidence type="ECO:0000256" key="1">
    <source>
        <dbReference type="ARBA" id="ARBA00005380"/>
    </source>
</evidence>
<evidence type="ECO:0000256" key="3">
    <source>
        <dbReference type="ARBA" id="ARBA00022741"/>
    </source>
</evidence>
<dbReference type="RefSeq" id="WP_249280170.1">
    <property type="nucleotide sequence ID" value="NZ_JACRSS010000002.1"/>
</dbReference>
<dbReference type="GO" id="GO:0008443">
    <property type="term" value="F:phosphofructokinase activity"/>
    <property type="evidence" value="ECO:0007669"/>
    <property type="project" value="TreeGrafter"/>
</dbReference>
<feature type="domain" description="Carbohydrate kinase PfkB" evidence="7">
    <location>
        <begin position="32"/>
        <end position="281"/>
    </location>
</feature>
<dbReference type="GO" id="GO:0005988">
    <property type="term" value="P:lactose metabolic process"/>
    <property type="evidence" value="ECO:0007669"/>
    <property type="project" value="UniProtKB-KW"/>
</dbReference>
<accession>A0A926DGP1</accession>
<evidence type="ECO:0000256" key="2">
    <source>
        <dbReference type="ARBA" id="ARBA00022679"/>
    </source>
</evidence>
<dbReference type="EMBL" id="JACRSS010000002">
    <property type="protein sequence ID" value="MBC8538403.1"/>
    <property type="molecule type" value="Genomic_DNA"/>
</dbReference>
<gene>
    <name evidence="8" type="ORF">H8693_05580</name>
</gene>
<dbReference type="GO" id="GO:0005829">
    <property type="term" value="C:cytosol"/>
    <property type="evidence" value="ECO:0007669"/>
    <property type="project" value="TreeGrafter"/>
</dbReference>
<comment type="similarity">
    <text evidence="6">Belongs to the carbohydrate kinase PfkB family. LacC subfamily.</text>
</comment>
<keyword evidence="3 6" id="KW-0547">Nucleotide-binding</keyword>